<dbReference type="AlphaFoldDB" id="F2US23"/>
<evidence type="ECO:0000256" key="2">
    <source>
        <dbReference type="SAM" id="MobiDB-lite"/>
    </source>
</evidence>
<evidence type="ECO:0000313" key="4">
    <source>
        <dbReference type="Proteomes" id="UP000007799"/>
    </source>
</evidence>
<dbReference type="SMART" id="SM00248">
    <property type="entry name" value="ANK"/>
    <property type="match status" value="2"/>
</dbReference>
<dbReference type="InterPro" id="IPR002110">
    <property type="entry name" value="Ankyrin_rpt"/>
</dbReference>
<dbReference type="OrthoDB" id="539213at2759"/>
<evidence type="ECO:0000313" key="3">
    <source>
        <dbReference type="EMBL" id="EGD80428.1"/>
    </source>
</evidence>
<feature type="repeat" description="ANK" evidence="1">
    <location>
        <begin position="43"/>
        <end position="75"/>
    </location>
</feature>
<reference evidence="3" key="1">
    <citation type="submission" date="2009-08" db="EMBL/GenBank/DDBJ databases">
        <title>Annotation of Salpingoeca rosetta.</title>
        <authorList>
            <consortium name="The Broad Institute Genome Sequencing Platform"/>
            <person name="Russ C."/>
            <person name="Cuomo C."/>
            <person name="Burger G."/>
            <person name="Gray M.W."/>
            <person name="Holland P.W.H."/>
            <person name="King N."/>
            <person name="Lang F.B.F."/>
            <person name="Roger A.J."/>
            <person name="Ruiz-Trillo I."/>
            <person name="Young S.K."/>
            <person name="Zeng Q."/>
            <person name="Gargeya S."/>
            <person name="Alvarado L."/>
            <person name="Berlin A."/>
            <person name="Chapman S.B."/>
            <person name="Chen Z."/>
            <person name="Freedman E."/>
            <person name="Gellesch M."/>
            <person name="Goldberg J."/>
            <person name="Griggs A."/>
            <person name="Gujja S."/>
            <person name="Heilman E."/>
            <person name="Heiman D."/>
            <person name="Howarth C."/>
            <person name="Mehta T."/>
            <person name="Neiman D."/>
            <person name="Pearson M."/>
            <person name="Roberts A."/>
            <person name="Saif S."/>
            <person name="Shea T."/>
            <person name="Shenoy N."/>
            <person name="Sisk P."/>
            <person name="Stolte C."/>
            <person name="Sykes S."/>
            <person name="White J."/>
            <person name="Yandava C."/>
            <person name="Haas B."/>
            <person name="Nusbaum C."/>
            <person name="Birren B."/>
        </authorList>
    </citation>
    <scope>NUCLEOTIDE SEQUENCE [LARGE SCALE GENOMIC DNA]</scope>
    <source>
        <strain evidence="3">ATCC 50818</strain>
    </source>
</reference>
<dbReference type="RefSeq" id="XP_004987992.1">
    <property type="nucleotide sequence ID" value="XM_004987935.1"/>
</dbReference>
<dbReference type="InterPro" id="IPR039195">
    <property type="entry name" value="ANKRD40"/>
</dbReference>
<keyword evidence="1" id="KW-0040">ANK repeat</keyword>
<dbReference type="PANTHER" id="PTHR24192:SF3">
    <property type="entry name" value="ANKYRIN REPEAT DOMAIN 40"/>
    <property type="match status" value="1"/>
</dbReference>
<organism evidence="4">
    <name type="scientific">Salpingoeca rosetta (strain ATCC 50818 / BSB-021)</name>
    <dbReference type="NCBI Taxonomy" id="946362"/>
    <lineage>
        <taxon>Eukaryota</taxon>
        <taxon>Choanoflagellata</taxon>
        <taxon>Craspedida</taxon>
        <taxon>Salpingoecidae</taxon>
        <taxon>Salpingoeca</taxon>
    </lineage>
</organism>
<accession>F2US23</accession>
<proteinExistence type="predicted"/>
<dbReference type="STRING" id="946362.F2US23"/>
<dbReference type="PANTHER" id="PTHR24192">
    <property type="entry name" value="ANKYRIN REPEAT DOMAIN 40"/>
    <property type="match status" value="1"/>
</dbReference>
<dbReference type="Pfam" id="PF12796">
    <property type="entry name" value="Ank_2"/>
    <property type="match status" value="1"/>
</dbReference>
<dbReference type="InParanoid" id="F2US23"/>
<gene>
    <name evidence="3" type="ORF">PTSG_11073</name>
</gene>
<keyword evidence="4" id="KW-1185">Reference proteome</keyword>
<dbReference type="PROSITE" id="PS50088">
    <property type="entry name" value="ANK_REPEAT"/>
    <property type="match status" value="1"/>
</dbReference>
<protein>
    <submittedName>
        <fullName evidence="3">Uncharacterized protein</fullName>
    </submittedName>
</protein>
<dbReference type="eggNOG" id="KOG0307">
    <property type="taxonomic scope" value="Eukaryota"/>
</dbReference>
<feature type="compositionally biased region" description="Basic and acidic residues" evidence="2">
    <location>
        <begin position="142"/>
        <end position="155"/>
    </location>
</feature>
<dbReference type="KEGG" id="sre:PTSG_11073"/>
<dbReference type="Gene3D" id="1.25.40.20">
    <property type="entry name" value="Ankyrin repeat-containing domain"/>
    <property type="match status" value="1"/>
</dbReference>
<feature type="region of interest" description="Disordered" evidence="2">
    <location>
        <begin position="132"/>
        <end position="179"/>
    </location>
</feature>
<sequence length="328" mass="36035">MSSLPVRVRRQDALMEAACAGDLDTVTTLLLAGTDPNTANKVNGWTPLHWAAKRGHKAVVECLLQNGADPQRTNKDGKTPADIVHQSCAALFGVDPDEQQEKQTGPDADKPGFVPSYLKYPEFFYARAPKLPTAQTDTQQRGQDDKGGTEQEKGDGMNTAAPQGMPHTEQPNVSTPPPEMTADNTFFDVALVHERLTISAVAVPGTTLIKDIMTQLYPKATGAPEHIYADKAAGIRLLPSQTVFEAFRGLALRQQLMAAHRKQLEKEQALQLQQQEQSGGDHIAQYQQQLSQHQQLTEQQSVFTQDLGQLREPLHTRTGHYAQLAIFV</sequence>
<dbReference type="GeneID" id="16068519"/>
<name>F2US23_SALR5</name>
<evidence type="ECO:0000256" key="1">
    <source>
        <dbReference type="PROSITE-ProRule" id="PRU00023"/>
    </source>
</evidence>
<dbReference type="Proteomes" id="UP000007799">
    <property type="component" value="Unassembled WGS sequence"/>
</dbReference>
<dbReference type="PROSITE" id="PS50297">
    <property type="entry name" value="ANK_REP_REGION"/>
    <property type="match status" value="1"/>
</dbReference>
<dbReference type="EMBL" id="GL832993">
    <property type="protein sequence ID" value="EGD80428.1"/>
    <property type="molecule type" value="Genomic_DNA"/>
</dbReference>
<dbReference type="SUPFAM" id="SSF48403">
    <property type="entry name" value="Ankyrin repeat"/>
    <property type="match status" value="1"/>
</dbReference>
<dbReference type="InterPro" id="IPR036770">
    <property type="entry name" value="Ankyrin_rpt-contain_sf"/>
</dbReference>